<dbReference type="SMART" id="SM00702">
    <property type="entry name" value="P4Hc"/>
    <property type="match status" value="1"/>
</dbReference>
<evidence type="ECO:0000313" key="7">
    <source>
        <dbReference type="EMBL" id="KAK5578534.1"/>
    </source>
</evidence>
<reference evidence="7 8" key="1">
    <citation type="submission" date="2023-11" db="EMBL/GenBank/DDBJ databases">
        <title>Dfirmibasis_genome.</title>
        <authorList>
            <person name="Edelbroek B."/>
            <person name="Kjellin J."/>
            <person name="Jerlstrom-Hultqvist J."/>
            <person name="Soderbom F."/>
        </authorList>
    </citation>
    <scope>NUCLEOTIDE SEQUENCE [LARGE SCALE GENOMIC DNA]</scope>
    <source>
        <strain evidence="7 8">TNS-C-14</strain>
    </source>
</reference>
<dbReference type="Gene3D" id="2.60.120.620">
    <property type="entry name" value="q2cbj1_9rhob like domain"/>
    <property type="match status" value="1"/>
</dbReference>
<evidence type="ECO:0000256" key="5">
    <source>
        <dbReference type="ARBA" id="ARBA00023004"/>
    </source>
</evidence>
<feature type="domain" description="Fe2OG dioxygenase" evidence="6">
    <location>
        <begin position="111"/>
        <end position="211"/>
    </location>
</feature>
<dbReference type="EMBL" id="JAVFKY010000003">
    <property type="protein sequence ID" value="KAK5578534.1"/>
    <property type="molecule type" value="Genomic_DNA"/>
</dbReference>
<keyword evidence="3" id="KW-0223">Dioxygenase</keyword>
<comment type="cofactor">
    <cofactor evidence="1">
        <name>L-ascorbate</name>
        <dbReference type="ChEBI" id="CHEBI:38290"/>
    </cofactor>
</comment>
<evidence type="ECO:0000256" key="3">
    <source>
        <dbReference type="ARBA" id="ARBA00022964"/>
    </source>
</evidence>
<comment type="caution">
    <text evidence="7">The sequence shown here is derived from an EMBL/GenBank/DDBJ whole genome shotgun (WGS) entry which is preliminary data.</text>
</comment>
<dbReference type="InterPro" id="IPR045054">
    <property type="entry name" value="P4HA-like"/>
</dbReference>
<organism evidence="7 8">
    <name type="scientific">Dictyostelium firmibasis</name>
    <dbReference type="NCBI Taxonomy" id="79012"/>
    <lineage>
        <taxon>Eukaryota</taxon>
        <taxon>Amoebozoa</taxon>
        <taxon>Evosea</taxon>
        <taxon>Eumycetozoa</taxon>
        <taxon>Dictyostelia</taxon>
        <taxon>Dictyosteliales</taxon>
        <taxon>Dictyosteliaceae</taxon>
        <taxon>Dictyostelium</taxon>
    </lineage>
</organism>
<proteinExistence type="predicted"/>
<dbReference type="PANTHER" id="PTHR10869:SF241">
    <property type="entry name" value="FE2OG DIOXYGENASE DOMAIN-CONTAINING PROTEIN"/>
    <property type="match status" value="1"/>
</dbReference>
<evidence type="ECO:0000256" key="1">
    <source>
        <dbReference type="ARBA" id="ARBA00001961"/>
    </source>
</evidence>
<dbReference type="Pfam" id="PF13640">
    <property type="entry name" value="2OG-FeII_Oxy_3"/>
    <property type="match status" value="1"/>
</dbReference>
<dbReference type="GO" id="GO:0005506">
    <property type="term" value="F:iron ion binding"/>
    <property type="evidence" value="ECO:0007669"/>
    <property type="project" value="InterPro"/>
</dbReference>
<dbReference type="PROSITE" id="PS51471">
    <property type="entry name" value="FE2OG_OXY"/>
    <property type="match status" value="1"/>
</dbReference>
<dbReference type="InterPro" id="IPR005123">
    <property type="entry name" value="Oxoglu/Fe-dep_dioxygenase_dom"/>
</dbReference>
<keyword evidence="8" id="KW-1185">Reference proteome</keyword>
<dbReference type="GO" id="GO:0005783">
    <property type="term" value="C:endoplasmic reticulum"/>
    <property type="evidence" value="ECO:0007669"/>
    <property type="project" value="TreeGrafter"/>
</dbReference>
<keyword evidence="5" id="KW-0408">Iron</keyword>
<dbReference type="FunFam" id="2.60.120.620:FF:000050">
    <property type="entry name" value="Uncharacterized protein"/>
    <property type="match status" value="1"/>
</dbReference>
<dbReference type="PANTHER" id="PTHR10869">
    <property type="entry name" value="PROLYL 4-HYDROXYLASE ALPHA SUBUNIT"/>
    <property type="match status" value="1"/>
</dbReference>
<name>A0AAN7TSE5_9MYCE</name>
<accession>A0AAN7TSE5</accession>
<evidence type="ECO:0000256" key="2">
    <source>
        <dbReference type="ARBA" id="ARBA00022723"/>
    </source>
</evidence>
<dbReference type="InterPro" id="IPR044862">
    <property type="entry name" value="Pro_4_hyd_alph_FE2OG_OXY"/>
</dbReference>
<keyword evidence="4" id="KW-0560">Oxidoreductase</keyword>
<evidence type="ECO:0000313" key="8">
    <source>
        <dbReference type="Proteomes" id="UP001344447"/>
    </source>
</evidence>
<gene>
    <name evidence="7" type="ORF">RB653_008206</name>
</gene>
<dbReference type="GO" id="GO:0031418">
    <property type="term" value="F:L-ascorbic acid binding"/>
    <property type="evidence" value="ECO:0007669"/>
    <property type="project" value="InterPro"/>
</dbReference>
<dbReference type="Proteomes" id="UP001344447">
    <property type="component" value="Unassembled WGS sequence"/>
</dbReference>
<evidence type="ECO:0000256" key="4">
    <source>
        <dbReference type="ARBA" id="ARBA00023002"/>
    </source>
</evidence>
<dbReference type="InterPro" id="IPR006620">
    <property type="entry name" value="Pro_4_hyd_alph"/>
</dbReference>
<protein>
    <recommendedName>
        <fullName evidence="6">Fe2OG dioxygenase domain-containing protein</fullName>
    </recommendedName>
</protein>
<dbReference type="AlphaFoldDB" id="A0AAN7TSE5"/>
<sequence length="213" mass="24701">MFSYFFTKKPSEFSTSNLRVTHVLKKYKDLYAITIENVFTKEECEELIKLSEEKGYEAALVNIGNGQEELMTDLRNNDRCIIDTEEISNKIYERIKEFIPQDFRGHKVVSLNERLRFLRYHPGQEFKAHFDGSYERTQGPKAGERSHITCQLYLNDVEKGGATTFFVGPNQEKIQVNPSTGMVILFQHRILHQGSPVESGVKYVIRTDVMYDS</sequence>
<dbReference type="GO" id="GO:0004656">
    <property type="term" value="F:procollagen-proline 4-dioxygenase activity"/>
    <property type="evidence" value="ECO:0007669"/>
    <property type="project" value="TreeGrafter"/>
</dbReference>
<keyword evidence="2" id="KW-0479">Metal-binding</keyword>
<dbReference type="SUPFAM" id="SSF51197">
    <property type="entry name" value="Clavaminate synthase-like"/>
    <property type="match status" value="1"/>
</dbReference>
<evidence type="ECO:0000259" key="6">
    <source>
        <dbReference type="PROSITE" id="PS51471"/>
    </source>
</evidence>